<gene>
    <name evidence="1" type="ORF">HKD39_00630</name>
</gene>
<dbReference type="Proteomes" id="UP000562984">
    <property type="component" value="Unassembled WGS sequence"/>
</dbReference>
<dbReference type="AlphaFoldDB" id="A0A849A2E4"/>
<dbReference type="EMBL" id="JABEND010000001">
    <property type="protein sequence ID" value="NNG34247.1"/>
    <property type="molecule type" value="Genomic_DNA"/>
</dbReference>
<evidence type="ECO:0000313" key="2">
    <source>
        <dbReference type="Proteomes" id="UP000562984"/>
    </source>
</evidence>
<name>A0A849A2E4_9ACTN</name>
<comment type="caution">
    <text evidence="1">The sequence shown here is derived from an EMBL/GenBank/DDBJ whole genome shotgun (WGS) entry which is preliminary data.</text>
</comment>
<protein>
    <recommendedName>
        <fullName evidence="3">YacP-like NYN domain-containing protein</fullName>
    </recommendedName>
</protein>
<evidence type="ECO:0008006" key="3">
    <source>
        <dbReference type="Google" id="ProtNLM"/>
    </source>
</evidence>
<organism evidence="1 2">
    <name type="scientific">Nakamurella aerolata</name>
    <dbReference type="NCBI Taxonomy" id="1656892"/>
    <lineage>
        <taxon>Bacteria</taxon>
        <taxon>Bacillati</taxon>
        <taxon>Actinomycetota</taxon>
        <taxon>Actinomycetes</taxon>
        <taxon>Nakamurellales</taxon>
        <taxon>Nakamurellaceae</taxon>
        <taxon>Nakamurella</taxon>
    </lineage>
</organism>
<proteinExistence type="predicted"/>
<keyword evidence="2" id="KW-1185">Reference proteome</keyword>
<evidence type="ECO:0000313" key="1">
    <source>
        <dbReference type="EMBL" id="NNG34247.1"/>
    </source>
</evidence>
<accession>A0A849A2E4</accession>
<sequence>MVVDAANVIGSRADGWWRDRAGAAGRLNQRLAAASLPYGTVVVVYEGAAKRGVDADPDGRPVVVHAPASGDDEIVRQAETLTAAGHPTTVVTADRGLIARVRAVGATVLSPGRLLGQLPS</sequence>
<reference evidence="1 2" key="1">
    <citation type="submission" date="2020-05" db="EMBL/GenBank/DDBJ databases">
        <title>Nakamurella sp. DB0629 isolated from air conditioner.</title>
        <authorList>
            <person name="Kim D.H."/>
            <person name="Kim D.-U."/>
        </authorList>
    </citation>
    <scope>NUCLEOTIDE SEQUENCE [LARGE SCALE GENOMIC DNA]</scope>
    <source>
        <strain evidence="1 2">DB0629</strain>
    </source>
</reference>